<dbReference type="Pfam" id="PF00155">
    <property type="entry name" value="Aminotran_1_2"/>
    <property type="match status" value="1"/>
</dbReference>
<evidence type="ECO:0000256" key="3">
    <source>
        <dbReference type="ARBA" id="ARBA00004991"/>
    </source>
</evidence>
<dbReference type="GO" id="GO:0016020">
    <property type="term" value="C:membrane"/>
    <property type="evidence" value="ECO:0007669"/>
    <property type="project" value="GOC"/>
</dbReference>
<keyword evidence="6" id="KW-0663">Pyridoxal phosphate</keyword>
<dbReference type="InterPro" id="IPR015424">
    <property type="entry name" value="PyrdxlP-dep_Trfase"/>
</dbReference>
<dbReference type="InterPro" id="IPR004839">
    <property type="entry name" value="Aminotransferase_I/II_large"/>
</dbReference>
<evidence type="ECO:0000256" key="2">
    <source>
        <dbReference type="ARBA" id="ARBA00004760"/>
    </source>
</evidence>
<dbReference type="EMBL" id="LHPF02000026">
    <property type="protein sequence ID" value="PSC69500.1"/>
    <property type="molecule type" value="Genomic_DNA"/>
</dbReference>
<keyword evidence="13" id="KW-1185">Reference proteome</keyword>
<keyword evidence="8" id="KW-0413">Isomerase</keyword>
<sequence length="1067" mass="111807">MISQEKRREPATPPGPWGQWLDASVNSLHARSLFRTLRPTVPGQSAVEVGISQADIDAWIAGQPPASSPGAAPLPALADAPGLRTIKLFSLNDYLGLSTHPAVRRAAAEAALQCGNGPRSSALVGGYTRWHAELEAALAQLKGTQECLLFPSGFSANLAVAAAICDAAGGGSTGGVAEQQQQGPRQAQQQGAQQQQAQQEQQVVLLSDELNHASIVDGARLGRRVGARLLVYRHNDLAHLESLLQAEVPPGARAAVLTDSLFSMDGDFADLAGLAALRRKYSFLLVVDDAHATLVCGERGGGAAEMQGVAGEVDLHVGTLSKAFGCLGGFVACSARWKDLLVNRGRSQVFSTALPVPTVAAALAALRVAAQEPWRREHVWRLAQRLGSELGVPVSSPIVPLIIGPEAAAVGASMALLQRGFHVPAIRPPTVPPGTSRLRVSLSAAHSEQDLLELLAALRGCGLSFQRGGGRRDGSGGMINRASAPAALDPSSGMQSCHRNSSKPVNTAFGPLYSWVCSMLRSATKIPAISEAVRALAAALPRMLAGASTCRPPLSAAPQQQQRRAYAPQLGAASSYPRLDAPTFRYAVLEAPLAQPHETQGSGAIPRHLLPFAQRMAALGGQRAAGKEATYEAAVSAARAGLPFALVLGTGGTEGAALQLARHYHREFLKAQQAAAGELPHEPLGTAPAGTLPPLLLVAHPYSNSLPSALETLARLQQDGLRARCVYLAAAAGGGNVPGEHGWGTLQASLHAVRVWHALHRTRIGLVGPPSPWLLASAPPAPAVEEAWGPQLIDIDMQELMRGLWGGGAFKQKEVDAVVKDMTDGGSAAAHTHAEGEAAGECPACGTPPVADPAPAARVYLAMRKLVDAHALSCITVRCFDLVSAQETTGCYSLARLLDEDVIAGCEGDVCSALGMLWGKLMTVQVPWMANVAQVDCVDGVLKLAHCTVARSLLSEHEATTHFESGLGVAVKGTLPPGSVTLLRIGGARLERLWVEEGYVLQEQGNGTEWSPRLCRTQVRVRMLGGKPVVEGLLQRPLGSHVVLLRGHHRAALQSYWSQFGPGAAAA</sequence>
<dbReference type="PROSITE" id="PS00599">
    <property type="entry name" value="AA_TRANSFER_CLASS_2"/>
    <property type="match status" value="1"/>
</dbReference>
<gene>
    <name evidence="12" type="ORF">C2E20_6959</name>
</gene>
<dbReference type="GO" id="GO:0016740">
    <property type="term" value="F:transferase activity"/>
    <property type="evidence" value="ECO:0007669"/>
    <property type="project" value="UniProtKB-KW"/>
</dbReference>
<feature type="region of interest" description="Disordered" evidence="10">
    <location>
        <begin position="173"/>
        <end position="195"/>
    </location>
</feature>
<evidence type="ECO:0000256" key="5">
    <source>
        <dbReference type="ARBA" id="ARBA00022679"/>
    </source>
</evidence>
<dbReference type="Proteomes" id="UP000239649">
    <property type="component" value="Unassembled WGS sequence"/>
</dbReference>
<feature type="compositionally biased region" description="Basic and acidic residues" evidence="10">
    <location>
        <begin position="1"/>
        <end position="10"/>
    </location>
</feature>
<evidence type="ECO:0000256" key="7">
    <source>
        <dbReference type="ARBA" id="ARBA00022919"/>
    </source>
</evidence>
<name>A0A2P6V5Z7_9CHLO</name>
<dbReference type="Gene3D" id="3.90.1150.10">
    <property type="entry name" value="Aspartate Aminotransferase, domain 1"/>
    <property type="match status" value="1"/>
</dbReference>
<dbReference type="GO" id="GO:0009102">
    <property type="term" value="P:biotin biosynthetic process"/>
    <property type="evidence" value="ECO:0007669"/>
    <property type="project" value="TreeGrafter"/>
</dbReference>
<proteinExistence type="inferred from homology"/>
<dbReference type="InterPro" id="IPR009015">
    <property type="entry name" value="Fucose_isomerase_N/cen_sf"/>
</dbReference>
<dbReference type="UniPathway" id="UPA00222"/>
<keyword evidence="7" id="KW-0443">Lipid metabolism</keyword>
<evidence type="ECO:0000313" key="12">
    <source>
        <dbReference type="EMBL" id="PSC69500.1"/>
    </source>
</evidence>
<evidence type="ECO:0000256" key="8">
    <source>
        <dbReference type="ARBA" id="ARBA00023235"/>
    </source>
</evidence>
<dbReference type="Gene3D" id="3.40.640.10">
    <property type="entry name" value="Type I PLP-dependent aspartate aminotransferase-like (Major domain)"/>
    <property type="match status" value="1"/>
</dbReference>
<evidence type="ECO:0000259" key="11">
    <source>
        <dbReference type="Pfam" id="PF00155"/>
    </source>
</evidence>
<comment type="caution">
    <text evidence="12">The sequence shown here is derived from an EMBL/GenBank/DDBJ whole genome shotgun (WGS) entry which is preliminary data.</text>
</comment>
<evidence type="ECO:0000313" key="13">
    <source>
        <dbReference type="Proteomes" id="UP000239649"/>
    </source>
</evidence>
<accession>A0A2P6V5Z7</accession>
<reference evidence="12 13" key="1">
    <citation type="journal article" date="2018" name="Plant J.">
        <title>Genome sequences of Chlorella sorokiniana UTEX 1602 and Micractinium conductrix SAG 241.80: implications to maltose excretion by a green alga.</title>
        <authorList>
            <person name="Arriola M.B."/>
            <person name="Velmurugan N."/>
            <person name="Zhang Y."/>
            <person name="Plunkett M.H."/>
            <person name="Hondzo H."/>
            <person name="Barney B.M."/>
        </authorList>
    </citation>
    <scope>NUCLEOTIDE SEQUENCE [LARGE SCALE GENOMIC DNA]</scope>
    <source>
        <strain evidence="12 13">SAG 241.80</strain>
    </source>
</reference>
<dbReference type="InterPro" id="IPR001917">
    <property type="entry name" value="Aminotrans_II_pyridoxalP_BS"/>
</dbReference>
<organism evidence="12 13">
    <name type="scientific">Micractinium conductrix</name>
    <dbReference type="NCBI Taxonomy" id="554055"/>
    <lineage>
        <taxon>Eukaryota</taxon>
        <taxon>Viridiplantae</taxon>
        <taxon>Chlorophyta</taxon>
        <taxon>core chlorophytes</taxon>
        <taxon>Trebouxiophyceae</taxon>
        <taxon>Chlorellales</taxon>
        <taxon>Chlorellaceae</taxon>
        <taxon>Chlorella clade</taxon>
        <taxon>Micractinium</taxon>
    </lineage>
</organism>
<dbReference type="STRING" id="554055.A0A2P6V5Z7"/>
<dbReference type="GO" id="GO:0006665">
    <property type="term" value="P:sphingolipid metabolic process"/>
    <property type="evidence" value="ECO:0007669"/>
    <property type="project" value="UniProtKB-UniPathway"/>
</dbReference>
<comment type="pathway">
    <text evidence="2">Lipid metabolism; sphingolipid metabolism.</text>
</comment>
<dbReference type="InterPro" id="IPR050087">
    <property type="entry name" value="AON_synthase_class-II"/>
</dbReference>
<evidence type="ECO:0000256" key="10">
    <source>
        <dbReference type="SAM" id="MobiDB-lite"/>
    </source>
</evidence>
<dbReference type="SUPFAM" id="SSF53383">
    <property type="entry name" value="PLP-dependent transferases"/>
    <property type="match status" value="1"/>
</dbReference>
<evidence type="ECO:0000256" key="9">
    <source>
        <dbReference type="ARBA" id="ARBA00023277"/>
    </source>
</evidence>
<protein>
    <submittedName>
        <fullName evidence="12">8-amino-7-oxononanoate synthase isoform B</fullName>
    </submittedName>
</protein>
<dbReference type="GO" id="GO:0005737">
    <property type="term" value="C:cytoplasm"/>
    <property type="evidence" value="ECO:0007669"/>
    <property type="project" value="InterPro"/>
</dbReference>
<dbReference type="SUPFAM" id="SSF53743">
    <property type="entry name" value="FucI/AraA N-terminal and middle domains"/>
    <property type="match status" value="1"/>
</dbReference>
<feature type="region of interest" description="Disordered" evidence="10">
    <location>
        <begin position="1"/>
        <end position="20"/>
    </location>
</feature>
<dbReference type="PANTHER" id="PTHR13693:SF77">
    <property type="entry name" value="8-AMINO-7-OXONONANOATE SYNTHASE"/>
    <property type="match status" value="1"/>
</dbReference>
<dbReference type="GO" id="GO:0005996">
    <property type="term" value="P:monosaccharide metabolic process"/>
    <property type="evidence" value="ECO:0007669"/>
    <property type="project" value="InterPro"/>
</dbReference>
<evidence type="ECO:0000256" key="4">
    <source>
        <dbReference type="ARBA" id="ARBA00010008"/>
    </source>
</evidence>
<comment type="similarity">
    <text evidence="4">Belongs to the class-II pyridoxal-phosphate-dependent aminotransferase family. BioF subfamily.</text>
</comment>
<dbReference type="InterPro" id="IPR015421">
    <property type="entry name" value="PyrdxlP-dep_Trfase_major"/>
</dbReference>
<evidence type="ECO:0000256" key="6">
    <source>
        <dbReference type="ARBA" id="ARBA00022898"/>
    </source>
</evidence>
<dbReference type="GO" id="GO:0016861">
    <property type="term" value="F:intramolecular oxidoreductase activity, interconverting aldoses and ketoses"/>
    <property type="evidence" value="ECO:0007669"/>
    <property type="project" value="InterPro"/>
</dbReference>
<dbReference type="InterPro" id="IPR015422">
    <property type="entry name" value="PyrdxlP-dep_Trfase_small"/>
</dbReference>
<keyword evidence="5" id="KW-0808">Transferase</keyword>
<feature type="compositionally biased region" description="Low complexity" evidence="10">
    <location>
        <begin position="177"/>
        <end position="195"/>
    </location>
</feature>
<comment type="cofactor">
    <cofactor evidence="1">
        <name>pyridoxal 5'-phosphate</name>
        <dbReference type="ChEBI" id="CHEBI:597326"/>
    </cofactor>
</comment>
<dbReference type="PANTHER" id="PTHR13693">
    <property type="entry name" value="CLASS II AMINOTRANSFERASE/8-AMINO-7-OXONONANOATE SYNTHASE"/>
    <property type="match status" value="1"/>
</dbReference>
<feature type="domain" description="Aminotransferase class I/classII large" evidence="11">
    <location>
        <begin position="200"/>
        <end position="458"/>
    </location>
</feature>
<evidence type="ECO:0000256" key="1">
    <source>
        <dbReference type="ARBA" id="ARBA00001933"/>
    </source>
</evidence>
<dbReference type="GO" id="GO:0030170">
    <property type="term" value="F:pyridoxal phosphate binding"/>
    <property type="evidence" value="ECO:0007669"/>
    <property type="project" value="InterPro"/>
</dbReference>
<dbReference type="OrthoDB" id="10263824at2759"/>
<comment type="pathway">
    <text evidence="3">Sphingolipid metabolism.</text>
</comment>
<keyword evidence="7" id="KW-0746">Sphingolipid metabolism</keyword>
<keyword evidence="9" id="KW-0119">Carbohydrate metabolism</keyword>
<dbReference type="AlphaFoldDB" id="A0A2P6V5Z7"/>